<keyword evidence="1" id="KW-1133">Transmembrane helix</keyword>
<feature type="transmembrane region" description="Helical" evidence="1">
    <location>
        <begin position="96"/>
        <end position="112"/>
    </location>
</feature>
<dbReference type="GO" id="GO:0016740">
    <property type="term" value="F:transferase activity"/>
    <property type="evidence" value="ECO:0007669"/>
    <property type="project" value="UniProtKB-KW"/>
</dbReference>
<proteinExistence type="predicted"/>
<dbReference type="EMBL" id="DQ295241">
    <property type="protein sequence ID" value="ABC25414.1"/>
    <property type="molecule type" value="Genomic_DNA"/>
</dbReference>
<keyword evidence="1" id="KW-0472">Membrane</keyword>
<reference evidence="2" key="1">
    <citation type="journal article" date="2006" name="Appl. Environ. Microbiol.">
        <title>Comparative genomics of DNA fragments from six Antarctic marine planktonic bacteria.</title>
        <authorList>
            <person name="Grzymski J.J."/>
            <person name="Carter B.J."/>
            <person name="DeLong E.F."/>
            <person name="Feldman R.A."/>
            <person name="Ghadiri A."/>
            <person name="Murray A.E."/>
        </authorList>
    </citation>
    <scope>NUCLEOTIDE SEQUENCE</scope>
</reference>
<evidence type="ECO:0000256" key="1">
    <source>
        <dbReference type="SAM" id="Phobius"/>
    </source>
</evidence>
<evidence type="ECO:0000313" key="2">
    <source>
        <dbReference type="EMBL" id="ABC25414.1"/>
    </source>
</evidence>
<dbReference type="AlphaFoldDB" id="Q2PY13"/>
<feature type="transmembrane region" description="Helical" evidence="1">
    <location>
        <begin position="146"/>
        <end position="165"/>
    </location>
</feature>
<feature type="transmembrane region" description="Helical" evidence="1">
    <location>
        <begin position="20"/>
        <end position="39"/>
    </location>
</feature>
<keyword evidence="1" id="KW-0812">Transmembrane</keyword>
<accession>Q2PY13</accession>
<keyword evidence="2" id="KW-0808">Transferase</keyword>
<name>Q2PY13_9BACT</name>
<protein>
    <submittedName>
        <fullName evidence="2">Probable 4-hydroxybenzoate octapentyltransferase</fullName>
    </submittedName>
</protein>
<sequence length="226" mass="25593">MARRYRILIRLTAFLSLVRWTHIAFIAYVQIVIGLSLHIHGSWTSTLLDPAFLAMLFSTASIVAGGSLINSFYDLERDLTTRPLRTLFEQPVAKKYGAYVATWCYGMGLLIAAVFLPWHVAGGMWGFGSLLWFYSHKQLSQTDFGALIATLLAFIPMALLLWMYMPLAKPGIASVWPLAALLFLVEWRRQHERMQQVNHSENSYLQRQWTYKIGLALGVIGLALLA</sequence>
<feature type="transmembrane region" description="Helical" evidence="1">
    <location>
        <begin position="51"/>
        <end position="75"/>
    </location>
</feature>
<organism evidence="2">
    <name type="scientific">uncultured marine bacterium Ant39E11</name>
    <dbReference type="NCBI Taxonomy" id="360427"/>
    <lineage>
        <taxon>Bacteria</taxon>
        <taxon>environmental samples</taxon>
    </lineage>
</organism>